<dbReference type="EMBL" id="LCPV01000022">
    <property type="protein sequence ID" value="KKW06937.1"/>
    <property type="molecule type" value="Genomic_DNA"/>
</dbReference>
<gene>
    <name evidence="2" type="ORF">UY39_C0022G0004</name>
</gene>
<dbReference type="Gene3D" id="3.30.160.250">
    <property type="match status" value="1"/>
</dbReference>
<sequence length="81" mass="8908">MKKRTEKIYHYDVVLDPNGEGYTVTVPDIPGLVTEGSNLSEARIMAKDAIRCALEAALKVRSFASATARRKARGENVVVKM</sequence>
<dbReference type="Proteomes" id="UP000034589">
    <property type="component" value="Unassembled WGS sequence"/>
</dbReference>
<protein>
    <recommendedName>
        <fullName evidence="1">HicB-like antitoxin of toxin-antitoxin system domain-containing protein</fullName>
    </recommendedName>
</protein>
<dbReference type="AlphaFoldDB" id="A0A0G1XWE0"/>
<proteinExistence type="predicted"/>
<comment type="caution">
    <text evidence="2">The sequence shown here is derived from an EMBL/GenBank/DDBJ whole genome shotgun (WGS) entry which is preliminary data.</text>
</comment>
<accession>A0A0G1XWE0</accession>
<name>A0A0G1XWE0_9BACT</name>
<feature type="domain" description="HicB-like antitoxin of toxin-antitoxin system" evidence="1">
    <location>
        <begin position="14"/>
        <end position="60"/>
    </location>
</feature>
<dbReference type="Pfam" id="PF15919">
    <property type="entry name" value="HicB_lk_antitox"/>
    <property type="match status" value="1"/>
</dbReference>
<evidence type="ECO:0000313" key="2">
    <source>
        <dbReference type="EMBL" id="KKW06937.1"/>
    </source>
</evidence>
<reference evidence="2 3" key="1">
    <citation type="journal article" date="2015" name="Nature">
        <title>rRNA introns, odd ribosomes, and small enigmatic genomes across a large radiation of phyla.</title>
        <authorList>
            <person name="Brown C.T."/>
            <person name="Hug L.A."/>
            <person name="Thomas B.C."/>
            <person name="Sharon I."/>
            <person name="Castelle C.J."/>
            <person name="Singh A."/>
            <person name="Wilkins M.J."/>
            <person name="Williams K.H."/>
            <person name="Banfield J.F."/>
        </authorList>
    </citation>
    <scope>NUCLEOTIDE SEQUENCE [LARGE SCALE GENOMIC DNA]</scope>
</reference>
<organism evidence="2 3">
    <name type="scientific">Candidatus Kaiserbacteria bacterium GW2011_GWC2_49_12</name>
    <dbReference type="NCBI Taxonomy" id="1618675"/>
    <lineage>
        <taxon>Bacteria</taxon>
        <taxon>Candidatus Kaiseribacteriota</taxon>
    </lineage>
</organism>
<evidence type="ECO:0000313" key="3">
    <source>
        <dbReference type="Proteomes" id="UP000034589"/>
    </source>
</evidence>
<dbReference type="InterPro" id="IPR031807">
    <property type="entry name" value="HicB-like"/>
</dbReference>
<dbReference type="SUPFAM" id="SSF143100">
    <property type="entry name" value="TTHA1013/TTHA0281-like"/>
    <property type="match status" value="1"/>
</dbReference>
<dbReference type="InterPro" id="IPR035069">
    <property type="entry name" value="TTHA1013/TTHA0281-like"/>
</dbReference>
<evidence type="ECO:0000259" key="1">
    <source>
        <dbReference type="Pfam" id="PF15919"/>
    </source>
</evidence>